<evidence type="ECO:0000313" key="2">
    <source>
        <dbReference type="Proteomes" id="UP000676336"/>
    </source>
</evidence>
<accession>A0A8S3KI21</accession>
<evidence type="ECO:0000313" key="1">
    <source>
        <dbReference type="EMBL" id="CAF5229550.1"/>
    </source>
</evidence>
<reference evidence="1" key="1">
    <citation type="submission" date="2021-02" db="EMBL/GenBank/DDBJ databases">
        <authorList>
            <person name="Nowell W R."/>
        </authorList>
    </citation>
    <scope>NUCLEOTIDE SEQUENCE</scope>
</reference>
<feature type="non-terminal residue" evidence="1">
    <location>
        <position position="1"/>
    </location>
</feature>
<comment type="caution">
    <text evidence="1">The sequence shown here is derived from an EMBL/GenBank/DDBJ whole genome shotgun (WGS) entry which is preliminary data.</text>
</comment>
<proteinExistence type="predicted"/>
<name>A0A8S3KI21_9BILA</name>
<dbReference type="Proteomes" id="UP000676336">
    <property type="component" value="Unassembled WGS sequence"/>
</dbReference>
<dbReference type="InterPro" id="IPR024079">
    <property type="entry name" value="MetalloPept_cat_dom_sf"/>
</dbReference>
<dbReference type="GO" id="GO:0008237">
    <property type="term" value="F:metallopeptidase activity"/>
    <property type="evidence" value="ECO:0007669"/>
    <property type="project" value="InterPro"/>
</dbReference>
<organism evidence="1 2">
    <name type="scientific">Rotaria magnacalcarata</name>
    <dbReference type="NCBI Taxonomy" id="392030"/>
    <lineage>
        <taxon>Eukaryota</taxon>
        <taxon>Metazoa</taxon>
        <taxon>Spiralia</taxon>
        <taxon>Gnathifera</taxon>
        <taxon>Rotifera</taxon>
        <taxon>Eurotatoria</taxon>
        <taxon>Bdelloidea</taxon>
        <taxon>Philodinida</taxon>
        <taxon>Philodinidae</taxon>
        <taxon>Rotaria</taxon>
    </lineage>
</organism>
<dbReference type="AlphaFoldDB" id="A0A8S3KI21"/>
<dbReference type="EMBL" id="CAJOBI010371044">
    <property type="protein sequence ID" value="CAF5229550.1"/>
    <property type="molecule type" value="Genomic_DNA"/>
</dbReference>
<dbReference type="SUPFAM" id="SSF55486">
    <property type="entry name" value="Metalloproteases ('zincins'), catalytic domain"/>
    <property type="match status" value="1"/>
</dbReference>
<dbReference type="Gene3D" id="3.40.390.10">
    <property type="entry name" value="Collagenase (Catalytic Domain)"/>
    <property type="match status" value="1"/>
</dbReference>
<gene>
    <name evidence="1" type="ORF">SMN809_LOCUS86470</name>
</gene>
<protein>
    <submittedName>
        <fullName evidence="1">Uncharacterized protein</fullName>
    </submittedName>
</protein>
<sequence length="118" mass="13746">AGLIHDTRHGIDYFLEPAVNENEQSYILTYQQKSPSNQSRIWSCEIDSSETIIKNHTFKHNRMHRSIIRERFVETLLVADSSVTEFFSHSNVTELYLLTMMNMVHSIYAHVSLGYPVE</sequence>
<feature type="non-terminal residue" evidence="1">
    <location>
        <position position="118"/>
    </location>
</feature>